<dbReference type="PROSITE" id="PS00911">
    <property type="entry name" value="DHODEHASE_1"/>
    <property type="match status" value="1"/>
</dbReference>
<feature type="compositionally biased region" description="Polar residues" evidence="13">
    <location>
        <begin position="50"/>
        <end position="82"/>
    </location>
</feature>
<feature type="compositionally biased region" description="Polar residues" evidence="13">
    <location>
        <begin position="258"/>
        <end position="279"/>
    </location>
</feature>
<evidence type="ECO:0000259" key="14">
    <source>
        <dbReference type="Pfam" id="PF01180"/>
    </source>
</evidence>
<reference evidence="16 17" key="1">
    <citation type="submission" date="2017-05" db="EMBL/GenBank/DDBJ databases">
        <title>Genome sequence for an aflatoxigenic pathogen of Argentinian peanut, Aspergillus arachidicola.</title>
        <authorList>
            <person name="Moore G."/>
            <person name="Beltz S.B."/>
            <person name="Mack B.M."/>
        </authorList>
    </citation>
    <scope>NUCLEOTIDE SEQUENCE [LARGE SCALE GENOMIC DNA]</scope>
    <source>
        <strain evidence="16 17">CBS 117610</strain>
    </source>
</reference>
<evidence type="ECO:0000256" key="8">
    <source>
        <dbReference type="ARBA" id="ARBA00022643"/>
    </source>
</evidence>
<feature type="compositionally biased region" description="Polar residues" evidence="13">
    <location>
        <begin position="18"/>
        <end position="30"/>
    </location>
</feature>
<feature type="compositionally biased region" description="Polar residues" evidence="13">
    <location>
        <begin position="289"/>
        <end position="307"/>
    </location>
</feature>
<dbReference type="InterPro" id="IPR005720">
    <property type="entry name" value="Dihydroorotate_DH_cat"/>
</dbReference>
<dbReference type="GO" id="GO:0106430">
    <property type="term" value="F:dihydroorotate dehydrogenase (quinone) activity"/>
    <property type="evidence" value="ECO:0007669"/>
    <property type="project" value="UniProtKB-EC"/>
</dbReference>
<dbReference type="CDD" id="cd04738">
    <property type="entry name" value="DHOD_2_like"/>
    <property type="match status" value="1"/>
</dbReference>
<dbReference type="InterPro" id="IPR007282">
    <property type="entry name" value="NOT2/3/5_C"/>
</dbReference>
<dbReference type="InterPro" id="IPR001295">
    <property type="entry name" value="Dihydroorotate_DH_CS"/>
</dbReference>
<evidence type="ECO:0000256" key="12">
    <source>
        <dbReference type="ARBA" id="ARBA00048639"/>
    </source>
</evidence>
<feature type="region of interest" description="Disordered" evidence="13">
    <location>
        <begin position="859"/>
        <end position="888"/>
    </location>
</feature>
<gene>
    <name evidence="16" type="ORF">AARAC_005110</name>
</gene>
<dbReference type="InterPro" id="IPR038635">
    <property type="entry name" value="CCR4-NOT_su2/3/5_C_sf"/>
</dbReference>
<dbReference type="EMBL" id="NEXV01000745">
    <property type="protein sequence ID" value="PIG69184.1"/>
    <property type="molecule type" value="Genomic_DNA"/>
</dbReference>
<feature type="region of interest" description="Disordered" evidence="13">
    <location>
        <begin position="246"/>
        <end position="323"/>
    </location>
</feature>
<dbReference type="Pfam" id="PF01180">
    <property type="entry name" value="DHO_dh"/>
    <property type="match status" value="1"/>
</dbReference>
<dbReference type="Pfam" id="PF04153">
    <property type="entry name" value="NOT2_3_5_C"/>
    <property type="match status" value="1"/>
</dbReference>
<evidence type="ECO:0000259" key="15">
    <source>
        <dbReference type="Pfam" id="PF04153"/>
    </source>
</evidence>
<dbReference type="GO" id="GO:0005743">
    <property type="term" value="C:mitochondrial inner membrane"/>
    <property type="evidence" value="ECO:0007669"/>
    <property type="project" value="TreeGrafter"/>
</dbReference>
<keyword evidence="17" id="KW-1185">Reference proteome</keyword>
<evidence type="ECO:0000313" key="17">
    <source>
        <dbReference type="Proteomes" id="UP000231358"/>
    </source>
</evidence>
<keyword evidence="9" id="KW-0560">Oxidoreductase</keyword>
<dbReference type="FunFam" id="2.30.30.1020:FF:000007">
    <property type="entry name" value="Putative not2 family protein"/>
    <property type="match status" value="1"/>
</dbReference>
<dbReference type="Gene3D" id="2.30.30.1020">
    <property type="entry name" value="CCR4-NOT complex subunit 2/3/5, C-terminal domain"/>
    <property type="match status" value="1"/>
</dbReference>
<sequence>MNRPGPGPQPLRGMSGFPAQQQAQARNATLASARLPNGKLGSGAAWNFNLPVSGTPGIQNNQQRNMGNIGSFAQSLSGSQPATPLDLSDFPSLSGAPPQSQAQNPGHLVWANASQRAMQQTPVQRQQHPTSQAPSRPIQTQSLPQQQSQPSHDDVFPSGAQFANRLDDYRNGGQGISGQLGAGAQPQTGNIDEFPPLGRNVAAELGQDRRGSLMQSAGFGSYNAGLPLSGASQAQSTQNRNAISASINGQERIMSPANAGSGSIGTSRSPVNQASNGVSGQEKEDMNSAVLSNQRNYTEQQSVSGETQEASGAAQSAEQPPLGEMSELDKFGLAGLLRMIHSDSPDVAALAVGQDLMTLGLDLNQPEPLHTSFASPFVASMTGVPLEQDFALPSCYNVANIQPLQSRIASFSDETLFYIFYSMPRDIMQEVVAEELMGRKWRYHKIERCWLTRDETYPGPVDVERGVSERGIYLIWDPATWKKIRREFILRSAGPRARAIPSLRCSQRPSILHRQPVFRQTGLRYASDTTAEATEAVKEVPKKAGRGLRKTVIGTSLALTLLVGFVYGTDTRASLHRYGVVPLIRLLYPDAEDAHHIGVDALKNLYKLGLHPRERGNQDGDGVLATEVFGYTLTNPIGISAGLDKHAEIPDPLFEIGPGIVEVGGTTPLPQEGNPRPRVFRVVSQKAMINRYGLNSKGADHMAAVLQQRVRDYAYAHGFGLHDLAEERVLNGEAGVPPGSLRPGRLLAVQVAKNKLTPDADIEAIKRDYVYCVDRVAKYADILVVNVSSPNTPGLRDLQATAPLTAILKAVVGAAKSVDRKTKPYVMVKVSPDEDADEQVSGICAAVQGSGVDGVIVGNTTNRRPEPLPKGVPLSPKEQTTLKETGGYSGPQLFDRTVALVARYRALLDQAPVTPELAEAAQEATTKLVQAEPDSENVPPVEAPSPANQFPRKVIFASGGITNGKQAQAVLDAGASVAMMYTGIVYGGIGTVTRVKQEMREERKA</sequence>
<keyword evidence="10" id="KW-0472">Membrane</keyword>
<dbReference type="GO" id="GO:0006355">
    <property type="term" value="P:regulation of DNA-templated transcription"/>
    <property type="evidence" value="ECO:0007669"/>
    <property type="project" value="InterPro"/>
</dbReference>
<dbReference type="SUPFAM" id="SSF51395">
    <property type="entry name" value="FMN-linked oxidoreductases"/>
    <property type="match status" value="1"/>
</dbReference>
<accession>A0A2G7ELC6</accession>
<evidence type="ECO:0000256" key="2">
    <source>
        <dbReference type="ARBA" id="ARBA00004370"/>
    </source>
</evidence>
<dbReference type="UniPathway" id="UPA00070">
    <property type="reaction ID" value="UER00946"/>
</dbReference>
<dbReference type="EC" id="1.3.5.2" evidence="5"/>
<dbReference type="PANTHER" id="PTHR48109:SF4">
    <property type="entry name" value="DIHYDROOROTATE DEHYDROGENASE (QUINONE), MITOCHONDRIAL"/>
    <property type="match status" value="1"/>
</dbReference>
<dbReference type="GO" id="GO:0006207">
    <property type="term" value="P:'de novo' pyrimidine nucleobase biosynthetic process"/>
    <property type="evidence" value="ECO:0007669"/>
    <property type="project" value="InterPro"/>
</dbReference>
<dbReference type="InterPro" id="IPR013785">
    <property type="entry name" value="Aldolase_TIM"/>
</dbReference>
<proteinExistence type="inferred from homology"/>
<feature type="region of interest" description="Disordered" evidence="13">
    <location>
        <begin position="1"/>
        <end position="197"/>
    </location>
</feature>
<feature type="domain" description="Dihydroorotate dehydrogenase catalytic" evidence="14">
    <location>
        <begin position="624"/>
        <end position="909"/>
    </location>
</feature>
<dbReference type="STRING" id="656916.A0A2G7ELC6"/>
<evidence type="ECO:0000256" key="5">
    <source>
        <dbReference type="ARBA" id="ARBA00012791"/>
    </source>
</evidence>
<comment type="catalytic activity">
    <reaction evidence="12">
        <text>(S)-dihydroorotate + a quinone = orotate + a quinol</text>
        <dbReference type="Rhea" id="RHEA:30187"/>
        <dbReference type="ChEBI" id="CHEBI:24646"/>
        <dbReference type="ChEBI" id="CHEBI:30839"/>
        <dbReference type="ChEBI" id="CHEBI:30864"/>
        <dbReference type="ChEBI" id="CHEBI:132124"/>
        <dbReference type="EC" id="1.3.5.2"/>
    </reaction>
</comment>
<evidence type="ECO:0000313" key="16">
    <source>
        <dbReference type="EMBL" id="PIG69184.1"/>
    </source>
</evidence>
<feature type="domain" description="NOT2/NOT3/NOT5 C-terminal" evidence="15">
    <location>
        <begin position="372"/>
        <end position="491"/>
    </location>
</feature>
<evidence type="ECO:0000256" key="13">
    <source>
        <dbReference type="SAM" id="MobiDB-lite"/>
    </source>
</evidence>
<feature type="compositionally biased region" description="Low complexity" evidence="13">
    <location>
        <begin position="137"/>
        <end position="150"/>
    </location>
</feature>
<feature type="compositionally biased region" description="Low complexity" evidence="13">
    <location>
        <begin position="308"/>
        <end position="319"/>
    </location>
</feature>
<organism evidence="16 17">
    <name type="scientific">Aspergillus arachidicola</name>
    <dbReference type="NCBI Taxonomy" id="656916"/>
    <lineage>
        <taxon>Eukaryota</taxon>
        <taxon>Fungi</taxon>
        <taxon>Dikarya</taxon>
        <taxon>Ascomycota</taxon>
        <taxon>Pezizomycotina</taxon>
        <taxon>Eurotiomycetes</taxon>
        <taxon>Eurotiomycetidae</taxon>
        <taxon>Eurotiales</taxon>
        <taxon>Aspergillaceae</taxon>
        <taxon>Aspergillus</taxon>
        <taxon>Aspergillus subgen. Circumdati</taxon>
    </lineage>
</organism>
<name>A0A2G7ELC6_9EURO</name>
<protein>
    <recommendedName>
        <fullName evidence="6">Dihydroorotate dehydrogenase (quinone), mitochondrial</fullName>
        <ecNumber evidence="5">1.3.5.2</ecNumber>
    </recommendedName>
    <alternativeName>
        <fullName evidence="11">Dihydroorotate oxidase</fullName>
    </alternativeName>
</protein>
<comment type="subcellular location">
    <subcellularLocation>
        <location evidence="2">Membrane</location>
    </subcellularLocation>
</comment>
<dbReference type="Proteomes" id="UP000231358">
    <property type="component" value="Unassembled WGS sequence"/>
</dbReference>
<keyword evidence="8" id="KW-0288">FMN</keyword>
<evidence type="ECO:0000256" key="7">
    <source>
        <dbReference type="ARBA" id="ARBA00022630"/>
    </source>
</evidence>
<feature type="compositionally biased region" description="Gly residues" evidence="13">
    <location>
        <begin position="172"/>
        <end position="181"/>
    </location>
</feature>
<dbReference type="GO" id="GO:0030015">
    <property type="term" value="C:CCR4-NOT core complex"/>
    <property type="evidence" value="ECO:0007669"/>
    <property type="project" value="UniProtKB-ARBA"/>
</dbReference>
<dbReference type="PANTHER" id="PTHR48109">
    <property type="entry name" value="DIHYDROOROTATE DEHYDROGENASE (QUINONE), MITOCHONDRIAL-RELATED"/>
    <property type="match status" value="1"/>
</dbReference>
<dbReference type="Gene3D" id="3.20.20.70">
    <property type="entry name" value="Aldolase class I"/>
    <property type="match status" value="2"/>
</dbReference>
<dbReference type="GO" id="GO:0044205">
    <property type="term" value="P:'de novo' UMP biosynthetic process"/>
    <property type="evidence" value="ECO:0007669"/>
    <property type="project" value="UniProtKB-UniPathway"/>
</dbReference>
<dbReference type="FunFam" id="3.20.20.70:FF:000242">
    <property type="entry name" value="Dihydroorotate reductase PyrE"/>
    <property type="match status" value="1"/>
</dbReference>
<evidence type="ECO:0000256" key="10">
    <source>
        <dbReference type="ARBA" id="ARBA00023136"/>
    </source>
</evidence>
<feature type="compositionally biased region" description="Polar residues" evidence="13">
    <location>
        <begin position="112"/>
        <end position="134"/>
    </location>
</feature>
<keyword evidence="7" id="KW-0285">Flavoprotein</keyword>
<evidence type="ECO:0000256" key="3">
    <source>
        <dbReference type="ARBA" id="ARBA00005161"/>
    </source>
</evidence>
<evidence type="ECO:0000256" key="4">
    <source>
        <dbReference type="ARBA" id="ARBA00005359"/>
    </source>
</evidence>
<evidence type="ECO:0000256" key="9">
    <source>
        <dbReference type="ARBA" id="ARBA00023002"/>
    </source>
</evidence>
<evidence type="ECO:0000256" key="1">
    <source>
        <dbReference type="ARBA" id="ARBA00001917"/>
    </source>
</evidence>
<dbReference type="GO" id="GO:0000289">
    <property type="term" value="P:nuclear-transcribed mRNA poly(A) tail shortening"/>
    <property type="evidence" value="ECO:0007669"/>
    <property type="project" value="UniProtKB-ARBA"/>
</dbReference>
<comment type="caution">
    <text evidence="16">The sequence shown here is derived from an EMBL/GenBank/DDBJ whole genome shotgun (WGS) entry which is preliminary data.</text>
</comment>
<evidence type="ECO:0000256" key="11">
    <source>
        <dbReference type="ARBA" id="ARBA00031623"/>
    </source>
</evidence>
<dbReference type="InterPro" id="IPR005719">
    <property type="entry name" value="Dihydroorotate_DH_2"/>
</dbReference>
<comment type="similarity">
    <text evidence="4">Belongs to the dihydroorotate dehydrogenase family. Type 2 subfamily.</text>
</comment>
<evidence type="ECO:0000256" key="6">
    <source>
        <dbReference type="ARBA" id="ARBA00017599"/>
    </source>
</evidence>
<comment type="pathway">
    <text evidence="3">Pyrimidine metabolism; UMP biosynthesis via de novo pathway; orotate from (S)-dihydroorotate (quinone route): step 1/1.</text>
</comment>
<comment type="cofactor">
    <cofactor evidence="1">
        <name>FMN</name>
        <dbReference type="ChEBI" id="CHEBI:58210"/>
    </cofactor>
</comment>
<dbReference type="AlphaFoldDB" id="A0A2G7ELC6"/>
<dbReference type="InterPro" id="IPR050074">
    <property type="entry name" value="DHO_dehydrogenase"/>
</dbReference>